<feature type="transmembrane region" description="Helical" evidence="6">
    <location>
        <begin position="278"/>
        <end position="299"/>
    </location>
</feature>
<evidence type="ECO:0000256" key="2">
    <source>
        <dbReference type="ARBA" id="ARBA00022475"/>
    </source>
</evidence>
<sequence length="595" mass="65746">MSGLKNRFRDYAVLFSGLVIASAIFYMFMALATNQDFVKANSTVAAAPFVFGFGAVLLAIITLVYIIYANTFLMSMRQRDYAMFIMLGAKSSKIGQLIFIETVLVGSLATVVGTVFGVGLTAITGRLLINQLHATVKHFSAFWLPALLITFIFFIILFVIAAVMNQSRLLKTPVLQLLHADQTPNRTRQKKPMLIAQIVSAIVLLGIGYWSMKAIVQLQLLSIPIALVTIVLGTYFLFNSVFVWLISLLKRNRNFAGKGIRTFTLAQLSFRIRDYTKILSVVSILFALALGAITVGIGFRNQISLFASYGSQYDVVLHSPSAATQQKVKQLTDVTSTVTYQQKHDSKNIYYLTSEFEAHPLLAKASSNIASTKVTKITPSTYKEYSPSASALQELAPFKQRDLAVKFVSASAFAAIPGTTSTATTYRVKSFDDNYQAIAALVKADRKAQGMGEQAYGLSGKFDSYEVANALFSGMEFMGFFLGIAFLAMLASTLMFKILSGAAYDQVRYLMLQKIGTRPSVLKHSIRQEIGALFLLPGIVGVVHVLFGLQLFKALMVNPYANLWLPFGIFIVLYGIYYFLTVWLYQGIVIDKELN</sequence>
<protein>
    <submittedName>
        <fullName evidence="8">Peptide ABC superfamily ATP binding cassette transporter permease</fullName>
    </submittedName>
</protein>
<keyword evidence="5 6" id="KW-0472">Membrane</keyword>
<keyword evidence="3 6" id="KW-0812">Transmembrane</keyword>
<keyword evidence="9" id="KW-1185">Reference proteome</keyword>
<dbReference type="PATRIC" id="fig|1293598.4.peg.507"/>
<dbReference type="STRING" id="1293598.IV56_GL000474"/>
<name>A0A0R2MW77_9LACO</name>
<feature type="transmembrane region" description="Helical" evidence="6">
    <location>
        <begin position="223"/>
        <end position="249"/>
    </location>
</feature>
<dbReference type="PANTHER" id="PTHR46795">
    <property type="entry name" value="ABC TRANSPORTER PERMEASE-RELATED-RELATED"/>
    <property type="match status" value="1"/>
</dbReference>
<comment type="caution">
    <text evidence="8">The sequence shown here is derived from an EMBL/GenBank/DDBJ whole genome shotgun (WGS) entry which is preliminary data.</text>
</comment>
<feature type="transmembrane region" description="Helical" evidence="6">
    <location>
        <begin position="530"/>
        <end position="552"/>
    </location>
</feature>
<evidence type="ECO:0000259" key="7">
    <source>
        <dbReference type="Pfam" id="PF02687"/>
    </source>
</evidence>
<reference evidence="8 9" key="1">
    <citation type="journal article" date="2015" name="Genome Announc.">
        <title>Expanding the biotechnology potential of lactobacilli through comparative genomics of 213 strains and associated genera.</title>
        <authorList>
            <person name="Sun Z."/>
            <person name="Harris H.M."/>
            <person name="McCann A."/>
            <person name="Guo C."/>
            <person name="Argimon S."/>
            <person name="Zhang W."/>
            <person name="Yang X."/>
            <person name="Jeffery I.B."/>
            <person name="Cooney J.C."/>
            <person name="Kagawa T.F."/>
            <person name="Liu W."/>
            <person name="Song Y."/>
            <person name="Salvetti E."/>
            <person name="Wrobel A."/>
            <person name="Rasinkangas P."/>
            <person name="Parkhill J."/>
            <person name="Rea M.C."/>
            <person name="O'Sullivan O."/>
            <person name="Ritari J."/>
            <person name="Douillard F.P."/>
            <person name="Paul Ross R."/>
            <person name="Yang R."/>
            <person name="Briner A.E."/>
            <person name="Felis G.E."/>
            <person name="de Vos W.M."/>
            <person name="Barrangou R."/>
            <person name="Klaenhammer T.R."/>
            <person name="Caufield P.W."/>
            <person name="Cui Y."/>
            <person name="Zhang H."/>
            <person name="O'Toole P.W."/>
        </authorList>
    </citation>
    <scope>NUCLEOTIDE SEQUENCE [LARGE SCALE GENOMIC DNA]</scope>
    <source>
        <strain evidence="8 9">DSM 24301</strain>
    </source>
</reference>
<dbReference type="GO" id="GO:0055085">
    <property type="term" value="P:transmembrane transport"/>
    <property type="evidence" value="ECO:0007669"/>
    <property type="project" value="UniProtKB-UniRule"/>
</dbReference>
<proteinExistence type="inferred from homology"/>
<dbReference type="PANTHER" id="PTHR46795:SF3">
    <property type="entry name" value="ABC TRANSPORTER PERMEASE"/>
    <property type="match status" value="1"/>
</dbReference>
<organism evidence="8 9">
    <name type="scientific">Lacticaseibacillus saniviri JCM 17471 = DSM 24301</name>
    <dbReference type="NCBI Taxonomy" id="1293598"/>
    <lineage>
        <taxon>Bacteria</taxon>
        <taxon>Bacillati</taxon>
        <taxon>Bacillota</taxon>
        <taxon>Bacilli</taxon>
        <taxon>Lactobacillales</taxon>
        <taxon>Lactobacillaceae</taxon>
        <taxon>Lacticaseibacillus</taxon>
    </lineage>
</organism>
<feature type="transmembrane region" description="Helical" evidence="6">
    <location>
        <begin position="45"/>
        <end position="73"/>
    </location>
</feature>
<evidence type="ECO:0000256" key="1">
    <source>
        <dbReference type="ARBA" id="ARBA00004651"/>
    </source>
</evidence>
<evidence type="ECO:0000256" key="5">
    <source>
        <dbReference type="ARBA" id="ARBA00023136"/>
    </source>
</evidence>
<dbReference type="InterPro" id="IPR003838">
    <property type="entry name" value="ABC3_permease_C"/>
</dbReference>
<keyword evidence="2 6" id="KW-1003">Cell membrane</keyword>
<feature type="domain" description="ABC3 transporter permease C-terminal" evidence="7">
    <location>
        <begin position="53"/>
        <end position="172"/>
    </location>
</feature>
<dbReference type="EMBL" id="JQCE01000021">
    <property type="protein sequence ID" value="KRO17148.1"/>
    <property type="molecule type" value="Genomic_DNA"/>
</dbReference>
<accession>A0A0R2MW77</accession>
<dbReference type="Pfam" id="PF02687">
    <property type="entry name" value="FtsX"/>
    <property type="match status" value="1"/>
</dbReference>
<comment type="subcellular location">
    <subcellularLocation>
        <location evidence="1 6">Cell membrane</location>
        <topology evidence="1 6">Multi-pass membrane protein</topology>
    </subcellularLocation>
</comment>
<dbReference type="Proteomes" id="UP000050969">
    <property type="component" value="Unassembled WGS sequence"/>
</dbReference>
<feature type="transmembrane region" description="Helical" evidence="6">
    <location>
        <begin position="94"/>
        <end position="122"/>
    </location>
</feature>
<gene>
    <name evidence="8" type="ORF">IV56_GL000474</name>
</gene>
<dbReference type="InterPro" id="IPR027022">
    <property type="entry name" value="ABC_permease_BceB-typ"/>
</dbReference>
<feature type="transmembrane region" description="Helical" evidence="6">
    <location>
        <begin position="12"/>
        <end position="33"/>
    </location>
</feature>
<evidence type="ECO:0000256" key="3">
    <source>
        <dbReference type="ARBA" id="ARBA00022692"/>
    </source>
</evidence>
<keyword evidence="6" id="KW-0813">Transport</keyword>
<evidence type="ECO:0000313" key="8">
    <source>
        <dbReference type="EMBL" id="KRO17148.1"/>
    </source>
</evidence>
<feature type="transmembrane region" description="Helical" evidence="6">
    <location>
        <begin position="564"/>
        <end position="585"/>
    </location>
</feature>
<comment type="similarity">
    <text evidence="6">Belongs to the ABC-4 integral membrane protein family.</text>
</comment>
<dbReference type="InterPro" id="IPR052536">
    <property type="entry name" value="ABC-4_Integral_Memb_Prot"/>
</dbReference>
<dbReference type="PIRSF" id="PIRSF018968">
    <property type="entry name" value="ABC_permease_BceB"/>
    <property type="match status" value="1"/>
</dbReference>
<evidence type="ECO:0000313" key="9">
    <source>
        <dbReference type="Proteomes" id="UP000050969"/>
    </source>
</evidence>
<evidence type="ECO:0000256" key="6">
    <source>
        <dbReference type="PIRNR" id="PIRNR018968"/>
    </source>
</evidence>
<feature type="transmembrane region" description="Helical" evidence="6">
    <location>
        <begin position="477"/>
        <end position="499"/>
    </location>
</feature>
<evidence type="ECO:0000256" key="4">
    <source>
        <dbReference type="ARBA" id="ARBA00022989"/>
    </source>
</evidence>
<dbReference type="GO" id="GO:0005886">
    <property type="term" value="C:plasma membrane"/>
    <property type="evidence" value="ECO:0007669"/>
    <property type="project" value="UniProtKB-SubCell"/>
</dbReference>
<dbReference type="AlphaFoldDB" id="A0A0R2MW77"/>
<feature type="transmembrane region" description="Helical" evidence="6">
    <location>
        <begin position="193"/>
        <end position="211"/>
    </location>
</feature>
<feature type="transmembrane region" description="Helical" evidence="6">
    <location>
        <begin position="142"/>
        <end position="163"/>
    </location>
</feature>
<keyword evidence="4 6" id="KW-1133">Transmembrane helix</keyword>